<keyword evidence="5 7" id="KW-0472">Membrane</keyword>
<dbReference type="InterPro" id="IPR020846">
    <property type="entry name" value="MFS_dom"/>
</dbReference>
<dbReference type="InterPro" id="IPR036259">
    <property type="entry name" value="MFS_trans_sf"/>
</dbReference>
<feature type="transmembrane region" description="Helical" evidence="7">
    <location>
        <begin position="263"/>
        <end position="284"/>
    </location>
</feature>
<dbReference type="PANTHER" id="PTHR23513:SF11">
    <property type="entry name" value="STAPHYLOFERRIN A TRANSPORTER"/>
    <property type="match status" value="1"/>
</dbReference>
<dbReference type="SUPFAM" id="SSF103473">
    <property type="entry name" value="MFS general substrate transporter"/>
    <property type="match status" value="1"/>
</dbReference>
<evidence type="ECO:0000256" key="1">
    <source>
        <dbReference type="ARBA" id="ARBA00004651"/>
    </source>
</evidence>
<evidence type="ECO:0000259" key="8">
    <source>
        <dbReference type="PROSITE" id="PS50850"/>
    </source>
</evidence>
<keyword evidence="4 7" id="KW-1133">Transmembrane helix</keyword>
<name>A0A8J3YYJ6_9ACTN</name>
<evidence type="ECO:0000313" key="9">
    <source>
        <dbReference type="EMBL" id="GIJ52071.1"/>
    </source>
</evidence>
<evidence type="ECO:0000256" key="5">
    <source>
        <dbReference type="ARBA" id="ARBA00023136"/>
    </source>
</evidence>
<dbReference type="Gene3D" id="1.20.1250.20">
    <property type="entry name" value="MFS general substrate transporter like domains"/>
    <property type="match status" value="1"/>
</dbReference>
<feature type="compositionally biased region" description="Basic and acidic residues" evidence="6">
    <location>
        <begin position="455"/>
        <end position="468"/>
    </location>
</feature>
<evidence type="ECO:0000256" key="7">
    <source>
        <dbReference type="SAM" id="Phobius"/>
    </source>
</evidence>
<feature type="transmembrane region" description="Helical" evidence="7">
    <location>
        <begin position="354"/>
        <end position="376"/>
    </location>
</feature>
<dbReference type="Proteomes" id="UP000619260">
    <property type="component" value="Unassembled WGS sequence"/>
</dbReference>
<evidence type="ECO:0000313" key="10">
    <source>
        <dbReference type="Proteomes" id="UP000619260"/>
    </source>
</evidence>
<feature type="region of interest" description="Disordered" evidence="6">
    <location>
        <begin position="426"/>
        <end position="477"/>
    </location>
</feature>
<feature type="transmembrane region" description="Helical" evidence="7">
    <location>
        <begin position="382"/>
        <end position="404"/>
    </location>
</feature>
<dbReference type="InterPro" id="IPR011701">
    <property type="entry name" value="MFS"/>
</dbReference>
<gene>
    <name evidence="9" type="ORF">Val02_89570</name>
</gene>
<dbReference type="PANTHER" id="PTHR23513">
    <property type="entry name" value="INTEGRAL MEMBRANE EFFLUX PROTEIN-RELATED"/>
    <property type="match status" value="1"/>
</dbReference>
<protein>
    <submittedName>
        <fullName evidence="9">Membrane protein</fullName>
    </submittedName>
</protein>
<feature type="transmembrane region" description="Helical" evidence="7">
    <location>
        <begin position="319"/>
        <end position="342"/>
    </location>
</feature>
<proteinExistence type="predicted"/>
<comment type="caution">
    <text evidence="9">The sequence shown here is derived from an EMBL/GenBank/DDBJ whole genome shotgun (WGS) entry which is preliminary data.</text>
</comment>
<feature type="transmembrane region" description="Helical" evidence="7">
    <location>
        <begin position="55"/>
        <end position="76"/>
    </location>
</feature>
<dbReference type="PROSITE" id="PS50850">
    <property type="entry name" value="MFS"/>
    <property type="match status" value="1"/>
</dbReference>
<dbReference type="GO" id="GO:0022857">
    <property type="term" value="F:transmembrane transporter activity"/>
    <property type="evidence" value="ECO:0007669"/>
    <property type="project" value="InterPro"/>
</dbReference>
<feature type="transmembrane region" description="Helical" evidence="7">
    <location>
        <begin position="176"/>
        <end position="196"/>
    </location>
</feature>
<reference evidence="9" key="1">
    <citation type="submission" date="2021-01" db="EMBL/GenBank/DDBJ databases">
        <title>Whole genome shotgun sequence of Virgisporangium aliadipatigenens NBRC 105644.</title>
        <authorList>
            <person name="Komaki H."/>
            <person name="Tamura T."/>
        </authorList>
    </citation>
    <scope>NUCLEOTIDE SEQUENCE</scope>
    <source>
        <strain evidence="9">NBRC 105644</strain>
    </source>
</reference>
<feature type="domain" description="Major facilitator superfamily (MFS) profile" evidence="8">
    <location>
        <begin position="224"/>
        <end position="477"/>
    </location>
</feature>
<evidence type="ECO:0000256" key="6">
    <source>
        <dbReference type="SAM" id="MobiDB-lite"/>
    </source>
</evidence>
<feature type="transmembrane region" description="Helical" evidence="7">
    <location>
        <begin position="296"/>
        <end position="313"/>
    </location>
</feature>
<dbReference type="RefSeq" id="WP_203905466.1">
    <property type="nucleotide sequence ID" value="NZ_BOPF01000063.1"/>
</dbReference>
<keyword evidence="3 7" id="KW-0812">Transmembrane</keyword>
<feature type="transmembrane region" description="Helical" evidence="7">
    <location>
        <begin position="217"/>
        <end position="243"/>
    </location>
</feature>
<dbReference type="EMBL" id="BOPF01000063">
    <property type="protein sequence ID" value="GIJ52071.1"/>
    <property type="molecule type" value="Genomic_DNA"/>
</dbReference>
<evidence type="ECO:0000256" key="2">
    <source>
        <dbReference type="ARBA" id="ARBA00022475"/>
    </source>
</evidence>
<sequence>MPHAADDDRPATFREVLAVGEFRALYLASALSWFGDYVARAAVAALVFQRTDSVFASAAAFAISYLPWLGFGPVLAALAERLPYRRTMVVTDVLRMFLMAAVALPAMPVWAMIALLFATSLCNPPFDAARSALLPKVLEGDKYVVALTLQTSSFQVAQIVGYLLGAGVASVNSNAALLFNAATFGLSAALIGLGVAEYPSAMTAEDRTHLLRETGSGIALVFRSPVLRAVAAVVFATSLLSIVPEGLAAAWAADLSDSPAARGWIQGAIMIANPVGFVLGGIVVGRFLGPIKRQRVIPYFALIVPVSLVPALIDPGPTLVYAMSFLGGFATAGLLPATNALFVQALPDSYRARAFGVMRSGIMIFHGVAVLATGWLAGLYPIHVVVGMWGLFGTAVMIASVLIWPPSQQISTEIARVKGLNAAAAMLGNRPPGPRHRSEDSVPLREGPTYHGRRRAPDSEDDWRRGDRQAAPGTMER</sequence>
<keyword evidence="2" id="KW-1003">Cell membrane</keyword>
<evidence type="ECO:0000256" key="4">
    <source>
        <dbReference type="ARBA" id="ARBA00022989"/>
    </source>
</evidence>
<keyword evidence="10" id="KW-1185">Reference proteome</keyword>
<accession>A0A8J3YYJ6</accession>
<organism evidence="9 10">
    <name type="scientific">Virgisporangium aliadipatigenens</name>
    <dbReference type="NCBI Taxonomy" id="741659"/>
    <lineage>
        <taxon>Bacteria</taxon>
        <taxon>Bacillati</taxon>
        <taxon>Actinomycetota</taxon>
        <taxon>Actinomycetes</taxon>
        <taxon>Micromonosporales</taxon>
        <taxon>Micromonosporaceae</taxon>
        <taxon>Virgisporangium</taxon>
    </lineage>
</organism>
<dbReference type="GO" id="GO:0005886">
    <property type="term" value="C:plasma membrane"/>
    <property type="evidence" value="ECO:0007669"/>
    <property type="project" value="UniProtKB-SubCell"/>
</dbReference>
<dbReference type="CDD" id="cd06173">
    <property type="entry name" value="MFS_MefA_like"/>
    <property type="match status" value="1"/>
</dbReference>
<dbReference type="AlphaFoldDB" id="A0A8J3YYJ6"/>
<evidence type="ECO:0000256" key="3">
    <source>
        <dbReference type="ARBA" id="ARBA00022692"/>
    </source>
</evidence>
<feature type="transmembrane region" description="Helical" evidence="7">
    <location>
        <begin position="96"/>
        <end position="122"/>
    </location>
</feature>
<comment type="subcellular location">
    <subcellularLocation>
        <location evidence="1">Cell membrane</location>
        <topology evidence="1">Multi-pass membrane protein</topology>
    </subcellularLocation>
</comment>
<dbReference type="Pfam" id="PF07690">
    <property type="entry name" value="MFS_1"/>
    <property type="match status" value="2"/>
</dbReference>